<sequence length="154" mass="17708">MTYLNKFFTIMLLLFLAGCGKENELKELARLPIKEISRQGFKTEETHLDLKKGEEVIFYTDLDVHYKDELVLGYLVEIKNGEESKGIIRLEAIEEAEFVEAVKSSVSDTIYRKLTKEIGSYEVEEDGNYLFRAALMSSPNFTLKIDKADLILKK</sequence>
<organism evidence="1 2">
    <name type="scientific">Pustulibacterium marinum</name>
    <dbReference type="NCBI Taxonomy" id="1224947"/>
    <lineage>
        <taxon>Bacteria</taxon>
        <taxon>Pseudomonadati</taxon>
        <taxon>Bacteroidota</taxon>
        <taxon>Flavobacteriia</taxon>
        <taxon>Flavobacteriales</taxon>
        <taxon>Flavobacteriaceae</taxon>
        <taxon>Pustulibacterium</taxon>
    </lineage>
</organism>
<evidence type="ECO:0000313" key="1">
    <source>
        <dbReference type="EMBL" id="SFU39219.1"/>
    </source>
</evidence>
<dbReference type="AlphaFoldDB" id="A0A1I7FSM5"/>
<protein>
    <recommendedName>
        <fullName evidence="3">Lipoprotein</fullName>
    </recommendedName>
</protein>
<proteinExistence type="predicted"/>
<evidence type="ECO:0000313" key="2">
    <source>
        <dbReference type="Proteomes" id="UP000199138"/>
    </source>
</evidence>
<name>A0A1I7FSM5_9FLAO</name>
<evidence type="ECO:0008006" key="3">
    <source>
        <dbReference type="Google" id="ProtNLM"/>
    </source>
</evidence>
<dbReference type="Proteomes" id="UP000199138">
    <property type="component" value="Unassembled WGS sequence"/>
</dbReference>
<accession>A0A1I7FSM5</accession>
<dbReference type="EMBL" id="FPBK01000002">
    <property type="protein sequence ID" value="SFU39219.1"/>
    <property type="molecule type" value="Genomic_DNA"/>
</dbReference>
<dbReference type="PROSITE" id="PS51257">
    <property type="entry name" value="PROKAR_LIPOPROTEIN"/>
    <property type="match status" value="1"/>
</dbReference>
<keyword evidence="2" id="KW-1185">Reference proteome</keyword>
<reference evidence="1 2" key="1">
    <citation type="submission" date="2016-10" db="EMBL/GenBank/DDBJ databases">
        <authorList>
            <person name="de Groot N.N."/>
        </authorList>
    </citation>
    <scope>NUCLEOTIDE SEQUENCE [LARGE SCALE GENOMIC DNA]</scope>
    <source>
        <strain evidence="1 2">CGMCC 1.12333</strain>
    </source>
</reference>
<gene>
    <name evidence="1" type="ORF">SAMN05216480_102197</name>
</gene>
<dbReference type="RefSeq" id="WP_093023843.1">
    <property type="nucleotide sequence ID" value="NZ_FPBK01000002.1"/>
</dbReference>